<organism evidence="4 5">
    <name type="scientific">Fukomys damarensis</name>
    <name type="common">Damaraland mole rat</name>
    <name type="synonym">Cryptomys damarensis</name>
    <dbReference type="NCBI Taxonomy" id="885580"/>
    <lineage>
        <taxon>Eukaryota</taxon>
        <taxon>Metazoa</taxon>
        <taxon>Chordata</taxon>
        <taxon>Craniata</taxon>
        <taxon>Vertebrata</taxon>
        <taxon>Euteleostomi</taxon>
        <taxon>Mammalia</taxon>
        <taxon>Eutheria</taxon>
        <taxon>Euarchontoglires</taxon>
        <taxon>Glires</taxon>
        <taxon>Rodentia</taxon>
        <taxon>Hystricomorpha</taxon>
        <taxon>Bathyergidae</taxon>
        <taxon>Fukomys</taxon>
    </lineage>
</organism>
<comment type="subcellular location">
    <subcellularLocation>
        <location evidence="2">Mitochondrion</location>
    </subcellularLocation>
</comment>
<dbReference type="GO" id="GO:0000266">
    <property type="term" value="P:mitochondrial fission"/>
    <property type="evidence" value="ECO:0007669"/>
    <property type="project" value="UniProtKB-UniRule"/>
</dbReference>
<dbReference type="PANTHER" id="PTHR16213:SF78">
    <property type="entry name" value="SELENOPROTEIN N"/>
    <property type="match status" value="1"/>
</dbReference>
<comment type="function">
    <text evidence="2">Plays a role in mitochondrial aerobic respiration. Regulates mitochondrial organization and fission.</text>
</comment>
<keyword evidence="2" id="KW-0496">Mitochondrion</keyword>
<proteinExistence type="inferred from homology"/>
<dbReference type="AlphaFoldDB" id="A0A091E5A4"/>
<dbReference type="GO" id="GO:0005789">
    <property type="term" value="C:endoplasmic reticulum membrane"/>
    <property type="evidence" value="ECO:0007669"/>
    <property type="project" value="TreeGrafter"/>
</dbReference>
<gene>
    <name evidence="4" type="ORF">H920_00887</name>
</gene>
<dbReference type="InterPro" id="IPR007972">
    <property type="entry name" value="Mtfr1"/>
</dbReference>
<evidence type="ECO:0000313" key="4">
    <source>
        <dbReference type="EMBL" id="KFO37720.1"/>
    </source>
</evidence>
<dbReference type="GO" id="GO:0055074">
    <property type="term" value="P:calcium ion homeostasis"/>
    <property type="evidence" value="ECO:0007669"/>
    <property type="project" value="TreeGrafter"/>
</dbReference>
<evidence type="ECO:0000256" key="1">
    <source>
        <dbReference type="ARBA" id="ARBA00005807"/>
    </source>
</evidence>
<dbReference type="GO" id="GO:0048741">
    <property type="term" value="P:skeletal muscle fiber development"/>
    <property type="evidence" value="ECO:0007669"/>
    <property type="project" value="TreeGrafter"/>
</dbReference>
<dbReference type="EMBL" id="KN120745">
    <property type="protein sequence ID" value="KFO37720.1"/>
    <property type="molecule type" value="Genomic_DNA"/>
</dbReference>
<dbReference type="Pfam" id="PF05308">
    <property type="entry name" value="Mito_fiss_reg"/>
    <property type="match status" value="1"/>
</dbReference>
<feature type="region of interest" description="Disordered" evidence="3">
    <location>
        <begin position="1"/>
        <end position="36"/>
    </location>
</feature>
<sequence>MRLSPEEFKPIAEKLTGSTPAASYEEEELPPDPSEETLTIEARFQPLVPETMTKSKDGFLGVSRLALSGLRNWTTAASPSAVFAARHFQPFLPPRGQELGEPWWIIPGELSVFTGYLSNNRFYPPPPKGKEVIIHRLLSMFHPRPFVKTRFAPQGAVACLTAISDSYYTVMFRIHAEFQLSEPPDFPFWFSPGQFTGHIILSRDATHIRDFRLFVPNHRSLNVDMEWLYGASEASSMEVDIGYIPQMELEATGPSVPSVILDEDGNLIDSRLPSGEPLQFVFEEIRWQQELSWEEAARRLEVAMYPFKKPAFSAVTGADILSPRSCENGCETTLCPIKWYPQVGEKISSGRTLRETVLESSPILTLLNESFISTWSLVKELEDLQGNLENPSHRQLAGLHLEKYSFPVEMMICLPNGTVTIPIWQNKPHGAARSVVRRIGTNLPLKPCPRASFETLPNISDLCLRDVPPVPTLADIAWIAADEEETYARVRSDTRPLRHTWKPSPLIVMQRNASVPNLRGSEERLLALKKPALPALSRTTELQDELSHLRSQIAKIVAADAASTSLTPDFLSPGSSNVSSPLPCFGSSFHSTTSFVISDITEETEVEVPELPSVPLLCSASPECCKPEHKATYSSSEEDDCISLSKASSFADMMGILKDFHRIKQSQDL</sequence>
<dbReference type="eggNOG" id="ENOG502QREI">
    <property type="taxonomic scope" value="Eukaryota"/>
</dbReference>
<evidence type="ECO:0000256" key="3">
    <source>
        <dbReference type="SAM" id="MobiDB-lite"/>
    </source>
</evidence>
<evidence type="ECO:0000313" key="5">
    <source>
        <dbReference type="Proteomes" id="UP000028990"/>
    </source>
</evidence>
<keyword evidence="5" id="KW-1185">Reference proteome</keyword>
<dbReference type="PANTHER" id="PTHR16213">
    <property type="entry name" value="SELENOPROTEIN N"/>
    <property type="match status" value="1"/>
</dbReference>
<name>A0A091E5A4_FUKDA</name>
<dbReference type="GO" id="GO:0009060">
    <property type="term" value="P:aerobic respiration"/>
    <property type="evidence" value="ECO:0007669"/>
    <property type="project" value="UniProtKB-UniRule"/>
</dbReference>
<comment type="similarity">
    <text evidence="1 2">Belongs to the MTFR1 family.</text>
</comment>
<protein>
    <recommendedName>
        <fullName evidence="2">Mitochondrial fission regulator</fullName>
    </recommendedName>
</protein>
<accession>A0A091E5A4</accession>
<dbReference type="STRING" id="885580.ENSFDAP00000006659"/>
<feature type="compositionally biased region" description="Basic and acidic residues" evidence="3">
    <location>
        <begin position="1"/>
        <end position="12"/>
    </location>
</feature>
<evidence type="ECO:0000256" key="2">
    <source>
        <dbReference type="RuleBase" id="RU369053"/>
    </source>
</evidence>
<dbReference type="Proteomes" id="UP000028990">
    <property type="component" value="Unassembled WGS sequence"/>
</dbReference>
<reference evidence="4 5" key="1">
    <citation type="submission" date="2013-11" db="EMBL/GenBank/DDBJ databases">
        <title>The Damaraland mole rat (Fukomys damarensis) genome and evolution of African mole rats.</title>
        <authorList>
            <person name="Gladyshev V.N."/>
            <person name="Fang X."/>
        </authorList>
    </citation>
    <scope>NUCLEOTIDE SEQUENCE [LARGE SCALE GENOMIC DNA]</scope>
    <source>
        <tissue evidence="4">Liver</tissue>
    </source>
</reference>
<feature type="compositionally biased region" description="Acidic residues" evidence="3">
    <location>
        <begin position="24"/>
        <end position="35"/>
    </location>
</feature>
<dbReference type="GO" id="GO:0005739">
    <property type="term" value="C:mitochondrion"/>
    <property type="evidence" value="ECO:0007669"/>
    <property type="project" value="UniProtKB-SubCell"/>
</dbReference>